<dbReference type="AlphaFoldDB" id="A0A8B9BF42"/>
<evidence type="ECO:0000313" key="3">
    <source>
        <dbReference type="Proteomes" id="UP000694426"/>
    </source>
</evidence>
<evidence type="ECO:0000256" key="1">
    <source>
        <dbReference type="SAM" id="MobiDB-lite"/>
    </source>
</evidence>
<evidence type="ECO:0000313" key="2">
    <source>
        <dbReference type="Ensembl" id="ENSABRP00000003295.1"/>
    </source>
</evidence>
<dbReference type="Proteomes" id="UP000694426">
    <property type="component" value="Unplaced"/>
</dbReference>
<reference evidence="2" key="1">
    <citation type="submission" date="2025-08" db="UniProtKB">
        <authorList>
            <consortium name="Ensembl"/>
        </authorList>
    </citation>
    <scope>IDENTIFICATION</scope>
</reference>
<proteinExistence type="predicted"/>
<dbReference type="Ensembl" id="ENSABRT00000004776.1">
    <property type="protein sequence ID" value="ENSABRP00000003295.1"/>
    <property type="gene ID" value="ENSABRG00000003107.1"/>
</dbReference>
<sequence>MGSADPSEPPPCLPLLQTRWMPRPAPAWGLILPGFAAASSDPPSAGRGLCAGADEDGNPGQRVLERTVFFVWRHFGELQRASVLAERFQEASSKLTLWSVKLKVSLKKNNNANAEVMQSLSVLLVV</sequence>
<keyword evidence="3" id="KW-1185">Reference proteome</keyword>
<name>A0A8B9BF42_9AVES</name>
<reference evidence="2" key="2">
    <citation type="submission" date="2025-09" db="UniProtKB">
        <authorList>
            <consortium name="Ensembl"/>
        </authorList>
    </citation>
    <scope>IDENTIFICATION</scope>
</reference>
<protein>
    <submittedName>
        <fullName evidence="2">Uncharacterized protein</fullName>
    </submittedName>
</protein>
<organism evidence="2 3">
    <name type="scientific">Anser brachyrhynchus</name>
    <name type="common">Pink-footed goose</name>
    <dbReference type="NCBI Taxonomy" id="132585"/>
    <lineage>
        <taxon>Eukaryota</taxon>
        <taxon>Metazoa</taxon>
        <taxon>Chordata</taxon>
        <taxon>Craniata</taxon>
        <taxon>Vertebrata</taxon>
        <taxon>Euteleostomi</taxon>
        <taxon>Archelosauria</taxon>
        <taxon>Archosauria</taxon>
        <taxon>Dinosauria</taxon>
        <taxon>Saurischia</taxon>
        <taxon>Theropoda</taxon>
        <taxon>Coelurosauria</taxon>
        <taxon>Aves</taxon>
        <taxon>Neognathae</taxon>
        <taxon>Galloanserae</taxon>
        <taxon>Anseriformes</taxon>
        <taxon>Anatidae</taxon>
        <taxon>Anserinae</taxon>
        <taxon>Anser</taxon>
    </lineage>
</organism>
<feature type="region of interest" description="Disordered" evidence="1">
    <location>
        <begin position="39"/>
        <end position="59"/>
    </location>
</feature>
<accession>A0A8B9BF42</accession>